<comment type="caution">
    <text evidence="1">The sequence shown here is derived from an EMBL/GenBank/DDBJ whole genome shotgun (WGS) entry which is preliminary data.</text>
</comment>
<reference evidence="1" key="1">
    <citation type="submission" date="2024-12" db="EMBL/GenBank/DDBJ databases">
        <authorList>
            <person name="Wu N."/>
        </authorList>
    </citation>
    <scope>NUCLEOTIDE SEQUENCE</scope>
    <source>
        <strain evidence="1">P15</strain>
    </source>
</reference>
<dbReference type="Proteomes" id="UP001631969">
    <property type="component" value="Unassembled WGS sequence"/>
</dbReference>
<name>A0ACC7NZA9_9BACL</name>
<accession>A0ACC7NZA9</accession>
<proteinExistence type="predicted"/>
<keyword evidence="2" id="KW-1185">Reference proteome</keyword>
<dbReference type="EMBL" id="JBJURJ010000008">
    <property type="protein sequence ID" value="MFM9329510.1"/>
    <property type="molecule type" value="Genomic_DNA"/>
</dbReference>
<protein>
    <submittedName>
        <fullName evidence="1">DUF3788 family protein</fullName>
    </submittedName>
</protein>
<evidence type="ECO:0000313" key="1">
    <source>
        <dbReference type="EMBL" id="MFM9329510.1"/>
    </source>
</evidence>
<gene>
    <name evidence="1" type="ORF">ACI1P1_14550</name>
</gene>
<organism evidence="1 2">
    <name type="scientific">Paenibacillus mesotrionivorans</name>
    <dbReference type="NCBI Taxonomy" id="3160968"/>
    <lineage>
        <taxon>Bacteria</taxon>
        <taxon>Bacillati</taxon>
        <taxon>Bacillota</taxon>
        <taxon>Bacilli</taxon>
        <taxon>Bacillales</taxon>
        <taxon>Paenibacillaceae</taxon>
        <taxon>Paenibacillus</taxon>
    </lineage>
</organism>
<sequence>MAVATSIFDVKAQMPDDGSIASVLGQAKPAWDSVEDILKETCGEIAKEWKFYSKKSGWCLVYKHKGKTLLYTLPCREYFKVWFVLGAVALEAAKQAPLPEPVLEAVRTAITYAEGTSFGVDVHAMKDLDAVKLLLSIKMEG</sequence>
<evidence type="ECO:0000313" key="2">
    <source>
        <dbReference type="Proteomes" id="UP001631969"/>
    </source>
</evidence>